<reference evidence="2 3" key="1">
    <citation type="submission" date="2019-03" db="EMBL/GenBank/DDBJ databases">
        <title>Genome Sequencing and Assembly of Various Microbes Isolated from Alder Root Nodule.</title>
        <authorList>
            <person name="Swanson E."/>
            <person name="Sevigny J.L."/>
            <person name="Pesce C."/>
            <person name="Davis I."/>
            <person name="Kleiner V."/>
            <person name="Tisa L."/>
        </authorList>
    </citation>
    <scope>NUCLEOTIDE SEQUENCE [LARGE SCALE GENOMIC DNA]</scope>
    <source>
        <strain evidence="2 3">4R-31</strain>
    </source>
</reference>
<gene>
    <name evidence="2" type="ORF">E4P33_00160</name>
</gene>
<feature type="transmembrane region" description="Helical" evidence="1">
    <location>
        <begin position="34"/>
        <end position="54"/>
    </location>
</feature>
<dbReference type="EMBL" id="SPNK01000001">
    <property type="protein sequence ID" value="TFI02975.1"/>
    <property type="molecule type" value="Genomic_DNA"/>
</dbReference>
<dbReference type="AlphaFoldDB" id="A0AAX2SFG6"/>
<keyword evidence="1" id="KW-0812">Transmembrane</keyword>
<keyword evidence="1" id="KW-1133">Transmembrane helix</keyword>
<dbReference type="RefSeq" id="WP_059281395.1">
    <property type="nucleotide sequence ID" value="NZ_CAJFZU010000022.1"/>
</dbReference>
<protein>
    <recommendedName>
        <fullName evidence="4">Integral membrane protein</fullName>
    </recommendedName>
</protein>
<evidence type="ECO:0000313" key="2">
    <source>
        <dbReference type="EMBL" id="TFI02975.1"/>
    </source>
</evidence>
<dbReference type="GeneID" id="93232715"/>
<sequence length="220" mass="22926">MSRPARFLRGWAAAGISILCAATSHYAIDPSPPSALLLGVAFTLAGMACVLLAGHRMGALRTGFAVLLSQVPFHVMFSAGGHSGSPASTRHAAGVSSHAHHDPSVLHSLAGHGGAGLTEAAAASPVPGMSHGAEMLHGPMIWAHLAAAAVTFVLLRHAEDGWWRLLHAAVQLLFSAVVLLRPVLVPCHGLRPVPLAYLLPPRTWSPVRVISRRGPPLLSI</sequence>
<keyword evidence="3" id="KW-1185">Reference proteome</keyword>
<comment type="caution">
    <text evidence="2">The sequence shown here is derived from an EMBL/GenBank/DDBJ whole genome shotgun (WGS) entry which is preliminary data.</text>
</comment>
<organism evidence="2 3">
    <name type="scientific">Kocuria rhizophila</name>
    <dbReference type="NCBI Taxonomy" id="72000"/>
    <lineage>
        <taxon>Bacteria</taxon>
        <taxon>Bacillati</taxon>
        <taxon>Actinomycetota</taxon>
        <taxon>Actinomycetes</taxon>
        <taxon>Micrococcales</taxon>
        <taxon>Micrococcaceae</taxon>
        <taxon>Kocuria</taxon>
    </lineage>
</organism>
<proteinExistence type="predicted"/>
<feature type="transmembrane region" description="Helical" evidence="1">
    <location>
        <begin position="7"/>
        <end position="28"/>
    </location>
</feature>
<evidence type="ECO:0008006" key="4">
    <source>
        <dbReference type="Google" id="ProtNLM"/>
    </source>
</evidence>
<evidence type="ECO:0000256" key="1">
    <source>
        <dbReference type="SAM" id="Phobius"/>
    </source>
</evidence>
<name>A0AAX2SFG6_KOCRH</name>
<accession>A0AAX2SFG6</accession>
<dbReference type="Proteomes" id="UP000298017">
    <property type="component" value="Unassembled WGS sequence"/>
</dbReference>
<keyword evidence="1" id="KW-0472">Membrane</keyword>
<evidence type="ECO:0000313" key="3">
    <source>
        <dbReference type="Proteomes" id="UP000298017"/>
    </source>
</evidence>